<feature type="compositionally biased region" description="Polar residues" evidence="9">
    <location>
        <begin position="769"/>
        <end position="789"/>
    </location>
</feature>
<evidence type="ECO:0000259" key="10">
    <source>
        <dbReference type="PROSITE" id="PS50172"/>
    </source>
</evidence>
<dbReference type="CDD" id="cd16100">
    <property type="entry name" value="ARID"/>
    <property type="match status" value="1"/>
</dbReference>
<feature type="compositionally biased region" description="Basic and acidic residues" evidence="9">
    <location>
        <begin position="282"/>
        <end position="293"/>
    </location>
</feature>
<feature type="compositionally biased region" description="Low complexity" evidence="9">
    <location>
        <begin position="754"/>
        <end position="768"/>
    </location>
</feature>
<evidence type="ECO:0000313" key="12">
    <source>
        <dbReference type="EMBL" id="KAK3941458.1"/>
    </source>
</evidence>
<feature type="compositionally biased region" description="Basic residues" evidence="9">
    <location>
        <begin position="792"/>
        <end position="802"/>
    </location>
</feature>
<reference evidence="13" key="1">
    <citation type="journal article" date="2023" name="Mol. Phylogenet. Evol.">
        <title>Genome-scale phylogeny and comparative genomics of the fungal order Sordariales.</title>
        <authorList>
            <person name="Hensen N."/>
            <person name="Bonometti L."/>
            <person name="Westerberg I."/>
            <person name="Brannstrom I.O."/>
            <person name="Guillou S."/>
            <person name="Cros-Aarteil S."/>
            <person name="Calhoun S."/>
            <person name="Haridas S."/>
            <person name="Kuo A."/>
            <person name="Mondo S."/>
            <person name="Pangilinan J."/>
            <person name="Riley R."/>
            <person name="LaButti K."/>
            <person name="Andreopoulos B."/>
            <person name="Lipzen A."/>
            <person name="Chen C."/>
            <person name="Yan M."/>
            <person name="Daum C."/>
            <person name="Ng V."/>
            <person name="Clum A."/>
            <person name="Steindorff A."/>
            <person name="Ohm R.A."/>
            <person name="Martin F."/>
            <person name="Silar P."/>
            <person name="Natvig D.O."/>
            <person name="Lalanne C."/>
            <person name="Gautier V."/>
            <person name="Ament-Velasquez S.L."/>
            <person name="Kruys A."/>
            <person name="Hutchinson M.I."/>
            <person name="Powell A.J."/>
            <person name="Barry K."/>
            <person name="Miller A.N."/>
            <person name="Grigoriev I.V."/>
            <person name="Debuchy R."/>
            <person name="Gladieux P."/>
            <person name="Hiltunen Thoren M."/>
            <person name="Johannesson H."/>
        </authorList>
    </citation>
    <scope>NUCLEOTIDE SEQUENCE [LARGE SCALE GENOMIC DNA]</scope>
    <source>
        <strain evidence="13">CBS 340.73</strain>
    </source>
</reference>
<feature type="region of interest" description="Disordered" evidence="9">
    <location>
        <begin position="877"/>
        <end position="901"/>
    </location>
</feature>
<dbReference type="InterPro" id="IPR009057">
    <property type="entry name" value="Homeodomain-like_sf"/>
</dbReference>
<feature type="compositionally biased region" description="Basic and acidic residues" evidence="9">
    <location>
        <begin position="200"/>
        <end position="216"/>
    </location>
</feature>
<keyword evidence="3 8" id="KW-0779">Telomere</keyword>
<keyword evidence="7 8" id="KW-0539">Nucleus</keyword>
<feature type="region of interest" description="Disordered" evidence="9">
    <location>
        <begin position="313"/>
        <end position="339"/>
    </location>
</feature>
<feature type="region of interest" description="Disordered" evidence="9">
    <location>
        <begin position="180"/>
        <end position="293"/>
    </location>
</feature>
<organism evidence="12 13">
    <name type="scientific">Diplogelasinospora grovesii</name>
    <dbReference type="NCBI Taxonomy" id="303347"/>
    <lineage>
        <taxon>Eukaryota</taxon>
        <taxon>Fungi</taxon>
        <taxon>Dikarya</taxon>
        <taxon>Ascomycota</taxon>
        <taxon>Pezizomycotina</taxon>
        <taxon>Sordariomycetes</taxon>
        <taxon>Sordariomycetidae</taxon>
        <taxon>Sordariales</taxon>
        <taxon>Diplogelasinosporaceae</taxon>
        <taxon>Diplogelasinospora</taxon>
    </lineage>
</organism>
<gene>
    <name evidence="12" type="ORF">QBC46DRAFT_340594</name>
</gene>
<feature type="compositionally biased region" description="Basic and acidic residues" evidence="9">
    <location>
        <begin position="224"/>
        <end position="249"/>
    </location>
</feature>
<dbReference type="CDD" id="cd11655">
    <property type="entry name" value="rap1_myb-like"/>
    <property type="match status" value="1"/>
</dbReference>
<evidence type="ECO:0000256" key="2">
    <source>
        <dbReference type="ARBA" id="ARBA00022454"/>
    </source>
</evidence>
<dbReference type="InterPro" id="IPR001357">
    <property type="entry name" value="BRCT_dom"/>
</dbReference>
<evidence type="ECO:0000259" key="11">
    <source>
        <dbReference type="PROSITE" id="PS51011"/>
    </source>
</evidence>
<feature type="compositionally biased region" description="Basic and acidic residues" evidence="9">
    <location>
        <begin position="315"/>
        <end position="339"/>
    </location>
</feature>
<dbReference type="InterPro" id="IPR015010">
    <property type="entry name" value="TERF2IP_Myb"/>
</dbReference>
<dbReference type="Proteomes" id="UP001303473">
    <property type="component" value="Unassembled WGS sequence"/>
</dbReference>
<feature type="compositionally biased region" description="Pro residues" evidence="9">
    <location>
        <begin position="813"/>
        <end position="826"/>
    </location>
</feature>
<keyword evidence="2 8" id="KW-0158">Chromosome</keyword>
<sequence length="1019" mass="114303">MSRDVEAREGDREINYELTLFKGIKFYIGKSVPSKDRWVGLIKENGGKIVLMDKYADVYIDDYLHKRGAPPEAVSWKWIEGCIKTDKLLDVTQYKIHKPAQQVSSTATTSRTVPRSAPRKRERTPFTPEDDHILIRWCLEKERIGDRLSGNKIYQELAEQNTRHTWQSWRNRWVNKWDGVPRDQLPGASDVPPSTFNQETRPRADRRTVPEPERAIVRAGPRPTRLERDQSTLTLTRDRYEDNEVDIRPDNTPAPPTLPVSSQPLHTSRPPPSQRPTAIVHESSHGRVSSKELVEARTGQLVKIIRRQEELDDELKERRRRELEENREEEKRERELNERKAQEIDEKLAARHAAAEAILARRRVMGGMLLEMVEMEKDAVRGKSEAEDTMVHFDSPPPGATRPQTPETSPRLESLAPQPTAPQPSTPGPESRAAAPRAAEPHVPEPSAPEPLASQPVKTYTPKEQFFRDLLAYQEHKAGREHKEFKPVPWLTISKKCLDLWDVWQAVQSQGCAPDFRNWEDICDNLGLNWVEIPEVTIQLKEAYDKHLGEFEQLLAQFDDEDESSSDQDSQVDSHFGEEREPDADGIEFASSRPVNGLKRTFEQAMLPSETGLSRAPSKRRRSGAKEDATLPSGKVNGRTARVTPQPHSSPQLLPHVGERQGKTFEPETQYVSYVNHGDDDEPQDGDSQISPSQQLRSECESRLESSPVKAPAASRKRKKYSPRNSPVPERPSQDPEDSQFLPVRDRPASQRKPVAAPASTVTAPNNTMTGSPPFQGRATSASAHSTSVLKAARRTLPKTWRKSPALLEASAPPSPSPPPPPPPHSQPAAAKKVPSSSAPIKLSSSSTRNVAHKYRLPSMQDVIQAELRQKMKMMASSSAPVVAPTRAVQPTTTSRGGSSTGGVREVIDNYVSLGYPARIAARALKATSMVPGREAAYLMERLSEGKKIPDDQPGIWTDQDDEALKMIDSVDFSEKIPLHDDKALAQRNKARVELKRLRDKHGDAGVQARRAFLRRFPT</sequence>
<dbReference type="Pfam" id="PF16589">
    <property type="entry name" value="BRCT_2"/>
    <property type="match status" value="1"/>
</dbReference>
<feature type="compositionally biased region" description="Low complexity" evidence="9">
    <location>
        <begin position="827"/>
        <end position="847"/>
    </location>
</feature>
<dbReference type="InterPro" id="IPR038104">
    <property type="entry name" value="Rap1_C_sf"/>
</dbReference>
<feature type="region of interest" description="Disordered" evidence="9">
    <location>
        <begin position="559"/>
        <end position="854"/>
    </location>
</feature>
<dbReference type="PANTHER" id="PTHR16466">
    <property type="entry name" value="TELOMERE REPEAT-BINDING FACTOR 2-INTERACTING PROTEIN 1"/>
    <property type="match status" value="1"/>
</dbReference>
<evidence type="ECO:0000256" key="1">
    <source>
        <dbReference type="ARBA" id="ARBA00010467"/>
    </source>
</evidence>
<comment type="similarity">
    <text evidence="1 8">Belongs to the RAP1 family.</text>
</comment>
<dbReference type="Gene3D" id="1.10.150.60">
    <property type="entry name" value="ARID DNA-binding domain"/>
    <property type="match status" value="1"/>
</dbReference>
<feature type="domain" description="BRCT" evidence="10">
    <location>
        <begin position="16"/>
        <end position="96"/>
    </location>
</feature>
<dbReference type="AlphaFoldDB" id="A0AAN6NB03"/>
<feature type="region of interest" description="Disordered" evidence="9">
    <location>
        <begin position="100"/>
        <end position="125"/>
    </location>
</feature>
<evidence type="ECO:0000256" key="9">
    <source>
        <dbReference type="SAM" id="MobiDB-lite"/>
    </source>
</evidence>
<dbReference type="PROSITE" id="PS50172">
    <property type="entry name" value="BRCT"/>
    <property type="match status" value="1"/>
</dbReference>
<keyword evidence="4" id="KW-0805">Transcription regulation</keyword>
<protein>
    <recommendedName>
        <fullName evidence="8">DNA-binding protein RAP1</fullName>
    </recommendedName>
</protein>
<evidence type="ECO:0000256" key="6">
    <source>
        <dbReference type="ARBA" id="ARBA00023163"/>
    </source>
</evidence>
<dbReference type="GO" id="GO:0031848">
    <property type="term" value="P:protection from non-homologous end joining at telomere"/>
    <property type="evidence" value="ECO:0007669"/>
    <property type="project" value="TreeGrafter"/>
</dbReference>
<dbReference type="SUPFAM" id="SSF46689">
    <property type="entry name" value="Homeodomain-like"/>
    <property type="match status" value="1"/>
</dbReference>
<feature type="region of interest" description="Disordered" evidence="9">
    <location>
        <begin position="380"/>
        <end position="457"/>
    </location>
</feature>
<evidence type="ECO:0000256" key="3">
    <source>
        <dbReference type="ARBA" id="ARBA00022895"/>
    </source>
</evidence>
<dbReference type="Pfam" id="PF01388">
    <property type="entry name" value="ARID"/>
    <property type="match status" value="1"/>
</dbReference>
<keyword evidence="13" id="KW-1185">Reference proteome</keyword>
<evidence type="ECO:0000256" key="7">
    <source>
        <dbReference type="ARBA" id="ARBA00023242"/>
    </source>
</evidence>
<feature type="compositionally biased region" description="Basic and acidic residues" evidence="9">
    <location>
        <begin position="380"/>
        <end position="391"/>
    </location>
</feature>
<evidence type="ECO:0000313" key="13">
    <source>
        <dbReference type="Proteomes" id="UP001303473"/>
    </source>
</evidence>
<dbReference type="Pfam" id="PF11626">
    <property type="entry name" value="Rap1_C"/>
    <property type="match status" value="1"/>
</dbReference>
<dbReference type="SUPFAM" id="SSF46774">
    <property type="entry name" value="ARID-like"/>
    <property type="match status" value="1"/>
</dbReference>
<comment type="function">
    <text evidence="8">Involved in the regulation of telomere length, clustering and has a specific role in telomere position effect (TPE).</text>
</comment>
<evidence type="ECO:0000256" key="4">
    <source>
        <dbReference type="ARBA" id="ARBA00023015"/>
    </source>
</evidence>
<dbReference type="GO" id="GO:0070187">
    <property type="term" value="C:shelterin complex"/>
    <property type="evidence" value="ECO:0007669"/>
    <property type="project" value="TreeGrafter"/>
</dbReference>
<feature type="domain" description="ARID" evidence="11">
    <location>
        <begin position="460"/>
        <end position="556"/>
    </location>
</feature>
<proteinExistence type="inferred from homology"/>
<feature type="compositionally biased region" description="Polar residues" evidence="9">
    <location>
        <begin position="101"/>
        <end position="113"/>
    </location>
</feature>
<dbReference type="InterPro" id="IPR039595">
    <property type="entry name" value="TE2IP/Rap1"/>
</dbReference>
<dbReference type="Gene3D" id="3.40.50.10190">
    <property type="entry name" value="BRCT domain"/>
    <property type="match status" value="1"/>
</dbReference>
<feature type="compositionally biased region" description="Basic and acidic residues" evidence="9">
    <location>
        <begin position="657"/>
        <end position="666"/>
    </location>
</feature>
<name>A0AAN6NB03_9PEZI</name>
<keyword evidence="6" id="KW-0804">Transcription</keyword>
<dbReference type="InterPro" id="IPR001606">
    <property type="entry name" value="ARID_dom"/>
</dbReference>
<dbReference type="PROSITE" id="PS51011">
    <property type="entry name" value="ARID"/>
    <property type="match status" value="1"/>
</dbReference>
<dbReference type="Gene3D" id="1.10.10.2170">
    <property type="match status" value="1"/>
</dbReference>
<feature type="compositionally biased region" description="Polar residues" evidence="9">
    <location>
        <begin position="686"/>
        <end position="695"/>
    </location>
</feature>
<dbReference type="InterPro" id="IPR036420">
    <property type="entry name" value="BRCT_dom_sf"/>
</dbReference>
<dbReference type="Gene3D" id="1.10.10.60">
    <property type="entry name" value="Homeodomain-like"/>
    <property type="match status" value="1"/>
</dbReference>
<comment type="subunit">
    <text evidence="8">Homodimer.</text>
</comment>
<evidence type="ECO:0000256" key="8">
    <source>
        <dbReference type="RuleBase" id="RU367107"/>
    </source>
</evidence>
<dbReference type="PANTHER" id="PTHR16466:SF6">
    <property type="entry name" value="TELOMERIC REPEAT-BINDING FACTOR 2-INTERACTING PROTEIN 1"/>
    <property type="match status" value="1"/>
</dbReference>
<dbReference type="GO" id="GO:0010833">
    <property type="term" value="P:telomere maintenance via telomere lengthening"/>
    <property type="evidence" value="ECO:0007669"/>
    <property type="project" value="UniProtKB-UniRule"/>
</dbReference>
<feature type="compositionally biased region" description="Low complexity" evidence="9">
    <location>
        <begin position="428"/>
        <end position="438"/>
    </location>
</feature>
<dbReference type="GO" id="GO:0042162">
    <property type="term" value="F:telomeric DNA binding"/>
    <property type="evidence" value="ECO:0007669"/>
    <property type="project" value="TreeGrafter"/>
</dbReference>
<dbReference type="InterPro" id="IPR036431">
    <property type="entry name" value="ARID_dom_sf"/>
</dbReference>
<dbReference type="InterPro" id="IPR021661">
    <property type="entry name" value="Rap1_C"/>
</dbReference>
<comment type="caution">
    <text evidence="12">The sequence shown here is derived from an EMBL/GenBank/DDBJ whole genome shotgun (WGS) entry which is preliminary data.</text>
</comment>
<evidence type="ECO:0000256" key="5">
    <source>
        <dbReference type="ARBA" id="ARBA00023159"/>
    </source>
</evidence>
<accession>A0AAN6NB03</accession>
<keyword evidence="5" id="KW-0010">Activator</keyword>
<dbReference type="EMBL" id="MU853783">
    <property type="protein sequence ID" value="KAK3941458.1"/>
    <property type="molecule type" value="Genomic_DNA"/>
</dbReference>
<comment type="subcellular location">
    <subcellularLocation>
        <location evidence="8">Nucleus</location>
    </subcellularLocation>
    <subcellularLocation>
        <location evidence="8">Chromosome</location>
        <location evidence="8">Telomere</location>
    </subcellularLocation>
</comment>
<dbReference type="Pfam" id="PF08914">
    <property type="entry name" value="Myb_Rap1"/>
    <property type="match status" value="1"/>
</dbReference>
<dbReference type="SUPFAM" id="SSF52113">
    <property type="entry name" value="BRCT domain"/>
    <property type="match status" value="1"/>
</dbReference>